<feature type="region of interest" description="Disordered" evidence="1">
    <location>
        <begin position="1"/>
        <end position="32"/>
    </location>
</feature>
<feature type="transmembrane region" description="Helical" evidence="2">
    <location>
        <begin position="44"/>
        <end position="64"/>
    </location>
</feature>
<dbReference type="OrthoDB" id="544608at2759"/>
<comment type="caution">
    <text evidence="3">The sequence shown here is derived from an EMBL/GenBank/DDBJ whole genome shotgun (WGS) entry which is preliminary data.</text>
</comment>
<dbReference type="PANTHER" id="PTHR34407">
    <property type="entry name" value="EXPRESSED PROTEIN"/>
    <property type="match status" value="1"/>
</dbReference>
<dbReference type="CDD" id="cd00229">
    <property type="entry name" value="SGNH_hydrolase"/>
    <property type="match status" value="1"/>
</dbReference>
<keyword evidence="2" id="KW-1133">Transmembrane helix</keyword>
<feature type="compositionally biased region" description="Gly residues" evidence="1">
    <location>
        <begin position="359"/>
        <end position="368"/>
    </location>
</feature>
<reference evidence="3 4" key="1">
    <citation type="journal article" date="2010" name="Proc. Natl. Acad. Sci. U.S.A.">
        <title>Insights into evolution of multicellular fungi from the assembled chromosomes of the mushroom Coprinopsis cinerea (Coprinus cinereus).</title>
        <authorList>
            <person name="Stajich J.E."/>
            <person name="Wilke S.K."/>
            <person name="Ahren D."/>
            <person name="Au C.H."/>
            <person name="Birren B.W."/>
            <person name="Borodovsky M."/>
            <person name="Burns C."/>
            <person name="Canback B."/>
            <person name="Casselton L.A."/>
            <person name="Cheng C.K."/>
            <person name="Deng J."/>
            <person name="Dietrich F.S."/>
            <person name="Fargo D.C."/>
            <person name="Farman M.L."/>
            <person name="Gathman A.C."/>
            <person name="Goldberg J."/>
            <person name="Guigo R."/>
            <person name="Hoegger P.J."/>
            <person name="Hooker J.B."/>
            <person name="Huggins A."/>
            <person name="James T.Y."/>
            <person name="Kamada T."/>
            <person name="Kilaru S."/>
            <person name="Kodira C."/>
            <person name="Kues U."/>
            <person name="Kupfer D."/>
            <person name="Kwan H.S."/>
            <person name="Lomsadze A."/>
            <person name="Li W."/>
            <person name="Lilly W.W."/>
            <person name="Ma L.J."/>
            <person name="Mackey A.J."/>
            <person name="Manning G."/>
            <person name="Martin F."/>
            <person name="Muraguchi H."/>
            <person name="Natvig D.O."/>
            <person name="Palmerini H."/>
            <person name="Ramesh M.A."/>
            <person name="Rehmeyer C.J."/>
            <person name="Roe B.A."/>
            <person name="Shenoy N."/>
            <person name="Stanke M."/>
            <person name="Ter-Hovhannisyan V."/>
            <person name="Tunlid A."/>
            <person name="Velagapudi R."/>
            <person name="Vision T.J."/>
            <person name="Zeng Q."/>
            <person name="Zolan M.E."/>
            <person name="Pukkila P.J."/>
        </authorList>
    </citation>
    <scope>NUCLEOTIDE SEQUENCE [LARGE SCALE GENOMIC DNA]</scope>
    <source>
        <strain evidence="4">Okayama-7 / 130 / ATCC MYA-4618 / FGSC 9003</strain>
    </source>
</reference>
<dbReference type="PANTHER" id="PTHR34407:SF1">
    <property type="entry name" value="SGNH HYDROLASE-TYPE ESTERASE DOMAIN-CONTAINING PROTEIN"/>
    <property type="match status" value="1"/>
</dbReference>
<dbReference type="STRING" id="240176.A8P151"/>
<evidence type="ECO:0000256" key="1">
    <source>
        <dbReference type="SAM" id="MobiDB-lite"/>
    </source>
</evidence>
<dbReference type="OMA" id="FSFCNAH"/>
<dbReference type="RefSeq" id="XP_001838025.1">
    <property type="nucleotide sequence ID" value="XM_001837973.2"/>
</dbReference>
<evidence type="ECO:0000313" key="4">
    <source>
        <dbReference type="Proteomes" id="UP000001861"/>
    </source>
</evidence>
<evidence type="ECO:0000313" key="3">
    <source>
        <dbReference type="EMBL" id="EAU83780.1"/>
    </source>
</evidence>
<dbReference type="InParanoid" id="A8P151"/>
<evidence type="ECO:0000256" key="2">
    <source>
        <dbReference type="SAM" id="Phobius"/>
    </source>
</evidence>
<organism evidence="3 4">
    <name type="scientific">Coprinopsis cinerea (strain Okayama-7 / 130 / ATCC MYA-4618 / FGSC 9003)</name>
    <name type="common">Inky cap fungus</name>
    <name type="synonym">Hormographiella aspergillata</name>
    <dbReference type="NCBI Taxonomy" id="240176"/>
    <lineage>
        <taxon>Eukaryota</taxon>
        <taxon>Fungi</taxon>
        <taxon>Dikarya</taxon>
        <taxon>Basidiomycota</taxon>
        <taxon>Agaricomycotina</taxon>
        <taxon>Agaricomycetes</taxon>
        <taxon>Agaricomycetidae</taxon>
        <taxon>Agaricales</taxon>
        <taxon>Agaricineae</taxon>
        <taxon>Psathyrellaceae</taxon>
        <taxon>Coprinopsis</taxon>
    </lineage>
</organism>
<name>A8P151_COPC7</name>
<dbReference type="EMBL" id="AACS02000006">
    <property type="protein sequence ID" value="EAU83780.1"/>
    <property type="molecule type" value="Genomic_DNA"/>
</dbReference>
<keyword evidence="4" id="KW-1185">Reference proteome</keyword>
<dbReference type="AlphaFoldDB" id="A8P151"/>
<keyword evidence="2" id="KW-0812">Transmembrane</keyword>
<dbReference type="Proteomes" id="UP000001861">
    <property type="component" value="Unassembled WGS sequence"/>
</dbReference>
<dbReference type="GeneID" id="6014593"/>
<accession>A8P151</accession>
<keyword evidence="2" id="KW-0472">Membrane</keyword>
<dbReference type="SUPFAM" id="SSF52266">
    <property type="entry name" value="SGNH hydrolase"/>
    <property type="match status" value="1"/>
</dbReference>
<protein>
    <submittedName>
        <fullName evidence="3">Cap64 protein</fullName>
    </submittedName>
</protein>
<feature type="compositionally biased region" description="Acidic residues" evidence="1">
    <location>
        <begin position="375"/>
        <end position="390"/>
    </location>
</feature>
<dbReference type="KEGG" id="cci:CC1G_07515"/>
<proteinExistence type="predicted"/>
<sequence length="576" mass="62970">MQRRHPRGAAYISPPLGHDAGADTEKSSSSSRLGQRSFGVANRIWVLLFLLAFVLTLTHFIGAFPGSDTHSSSSQPAYSNAGLKAKNYFNFTHELGPNPFEFCPSHGEGDVLGEKYGIKTLQQSRVHLGTGARVQRVLNKALAGQPVTISVIGGSISACHGAGDDPISSTCYPSKFFQWWNSVFPHPATELTNGAMRRTDSGYFGFCNAHHLPDITDLVIVELDTDDAPTREAMEHFETLIRSILIRPDQPAVLILGHFSPQVFQSYGFAGPDHWHNSVAQFYDVPHLTIKPILYQPYMDDPRSVEKYFVDPVLASPAGHELLTDVLVAYFQSQICVAWELASQEAREVVRGEGKGKGEGGLFGGVGQRKGVPEPGDEGAEKEKEDDEAVEAAPERKKVLKGLPAMLAQYQVPSARINTRPNMGRPFEEIAPYCVSANDLINPLPPSLFYGSGWYAHHPPTAGGSSLRTTAHYWYSTLPTSKLRIPIQVGAGDIAIYYLKEPVREVGEGSSVECWVDDNYAGAKVIENAADVGEAQPALMMIDHFVSRGSHFVECQLLGEEGQNVPMFKLLGIFST</sequence>
<dbReference type="eggNOG" id="ENOG502QQ3T">
    <property type="taxonomic scope" value="Eukaryota"/>
</dbReference>
<dbReference type="VEuPathDB" id="FungiDB:CC1G_07515"/>
<gene>
    <name evidence="3" type="ORF">CC1G_07515</name>
</gene>
<feature type="region of interest" description="Disordered" evidence="1">
    <location>
        <begin position="352"/>
        <end position="394"/>
    </location>
</feature>